<comment type="caution">
    <text evidence="3">The sequence shown here is derived from an EMBL/GenBank/DDBJ whole genome shotgun (WGS) entry which is preliminary data.</text>
</comment>
<keyword evidence="4" id="KW-1185">Reference proteome</keyword>
<sequence length="129" mass="14454">MVPCILVDVEYRRSPEHKFSASNEDAKTVVAWVAANKSSLGGVSSSKIGVSGDSNGGRLAAVVCYDLPRIVDFAERSKTYCEIFKEIQLSFSGFVLKHVIAFLVVQLYFANDRRRSRQTHFYSQKKNNT</sequence>
<name>A0A9D4JDU7_DREPO</name>
<evidence type="ECO:0000313" key="3">
    <source>
        <dbReference type="EMBL" id="KAH3806149.1"/>
    </source>
</evidence>
<dbReference type="SUPFAM" id="SSF53474">
    <property type="entry name" value="alpha/beta-Hydrolases"/>
    <property type="match status" value="1"/>
</dbReference>
<evidence type="ECO:0000256" key="1">
    <source>
        <dbReference type="SAM" id="Phobius"/>
    </source>
</evidence>
<dbReference type="Pfam" id="PF07859">
    <property type="entry name" value="Abhydrolase_3"/>
    <property type="match status" value="1"/>
</dbReference>
<dbReference type="Gene3D" id="3.40.50.1820">
    <property type="entry name" value="alpha/beta hydrolase"/>
    <property type="match status" value="1"/>
</dbReference>
<keyword evidence="1" id="KW-0472">Membrane</keyword>
<protein>
    <recommendedName>
        <fullName evidence="2">Alpha/beta hydrolase fold-3 domain-containing protein</fullName>
    </recommendedName>
</protein>
<dbReference type="Proteomes" id="UP000828390">
    <property type="component" value="Unassembled WGS sequence"/>
</dbReference>
<feature type="domain" description="Alpha/beta hydrolase fold-3" evidence="2">
    <location>
        <begin position="2"/>
        <end position="65"/>
    </location>
</feature>
<evidence type="ECO:0000259" key="2">
    <source>
        <dbReference type="Pfam" id="PF07859"/>
    </source>
</evidence>
<dbReference type="InterPro" id="IPR013094">
    <property type="entry name" value="AB_hydrolase_3"/>
</dbReference>
<dbReference type="AlphaFoldDB" id="A0A9D4JDU7"/>
<organism evidence="3 4">
    <name type="scientific">Dreissena polymorpha</name>
    <name type="common">Zebra mussel</name>
    <name type="synonym">Mytilus polymorpha</name>
    <dbReference type="NCBI Taxonomy" id="45954"/>
    <lineage>
        <taxon>Eukaryota</taxon>
        <taxon>Metazoa</taxon>
        <taxon>Spiralia</taxon>
        <taxon>Lophotrochozoa</taxon>
        <taxon>Mollusca</taxon>
        <taxon>Bivalvia</taxon>
        <taxon>Autobranchia</taxon>
        <taxon>Heteroconchia</taxon>
        <taxon>Euheterodonta</taxon>
        <taxon>Imparidentia</taxon>
        <taxon>Neoheterodontei</taxon>
        <taxon>Myida</taxon>
        <taxon>Dreissenoidea</taxon>
        <taxon>Dreissenidae</taxon>
        <taxon>Dreissena</taxon>
    </lineage>
</organism>
<dbReference type="InterPro" id="IPR029058">
    <property type="entry name" value="AB_hydrolase_fold"/>
</dbReference>
<proteinExistence type="predicted"/>
<reference evidence="3" key="2">
    <citation type="submission" date="2020-11" db="EMBL/GenBank/DDBJ databases">
        <authorList>
            <person name="McCartney M.A."/>
            <person name="Auch B."/>
            <person name="Kono T."/>
            <person name="Mallez S."/>
            <person name="Becker A."/>
            <person name="Gohl D.M."/>
            <person name="Silverstein K.A.T."/>
            <person name="Koren S."/>
            <person name="Bechman K.B."/>
            <person name="Herman A."/>
            <person name="Abrahante J.E."/>
            <person name="Garbe J."/>
        </authorList>
    </citation>
    <scope>NUCLEOTIDE SEQUENCE</scope>
    <source>
        <strain evidence="3">Duluth1</strain>
        <tissue evidence="3">Whole animal</tissue>
    </source>
</reference>
<feature type="transmembrane region" description="Helical" evidence="1">
    <location>
        <begin position="89"/>
        <end position="110"/>
    </location>
</feature>
<gene>
    <name evidence="3" type="ORF">DPMN_134464</name>
</gene>
<evidence type="ECO:0000313" key="4">
    <source>
        <dbReference type="Proteomes" id="UP000828390"/>
    </source>
</evidence>
<accession>A0A9D4JDU7</accession>
<reference evidence="3" key="1">
    <citation type="journal article" date="2019" name="bioRxiv">
        <title>The Genome of the Zebra Mussel, Dreissena polymorpha: A Resource for Invasive Species Research.</title>
        <authorList>
            <person name="McCartney M.A."/>
            <person name="Auch B."/>
            <person name="Kono T."/>
            <person name="Mallez S."/>
            <person name="Zhang Y."/>
            <person name="Obille A."/>
            <person name="Becker A."/>
            <person name="Abrahante J.E."/>
            <person name="Garbe J."/>
            <person name="Badalamenti J.P."/>
            <person name="Herman A."/>
            <person name="Mangelson H."/>
            <person name="Liachko I."/>
            <person name="Sullivan S."/>
            <person name="Sone E.D."/>
            <person name="Koren S."/>
            <person name="Silverstein K.A.T."/>
            <person name="Beckman K.B."/>
            <person name="Gohl D.M."/>
        </authorList>
    </citation>
    <scope>NUCLEOTIDE SEQUENCE</scope>
    <source>
        <strain evidence="3">Duluth1</strain>
        <tissue evidence="3">Whole animal</tissue>
    </source>
</reference>
<dbReference type="GO" id="GO:0016787">
    <property type="term" value="F:hydrolase activity"/>
    <property type="evidence" value="ECO:0007669"/>
    <property type="project" value="InterPro"/>
</dbReference>
<keyword evidence="1" id="KW-1133">Transmembrane helix</keyword>
<dbReference type="EMBL" id="JAIWYP010000006">
    <property type="protein sequence ID" value="KAH3806149.1"/>
    <property type="molecule type" value="Genomic_DNA"/>
</dbReference>
<keyword evidence="1" id="KW-0812">Transmembrane</keyword>